<evidence type="ECO:0000256" key="2">
    <source>
        <dbReference type="ARBA" id="ARBA00022801"/>
    </source>
</evidence>
<reference evidence="4" key="1">
    <citation type="journal article" date="2023" name="Plant Biotechnol. J.">
        <title>Chromosome-level wild Hevea brasiliensis genome provides new tools for genomic-assisted breeding and valuable loci to elevate rubber yield.</title>
        <authorList>
            <person name="Cheng H."/>
            <person name="Song X."/>
            <person name="Hu Y."/>
            <person name="Wu T."/>
            <person name="Yang Q."/>
            <person name="An Z."/>
            <person name="Feng S."/>
            <person name="Deng Z."/>
            <person name="Wu W."/>
            <person name="Zeng X."/>
            <person name="Tu M."/>
            <person name="Wang X."/>
            <person name="Huang H."/>
        </authorList>
    </citation>
    <scope>NUCLEOTIDE SEQUENCE</scope>
    <source>
        <strain evidence="4">MT/VB/25A 57/8</strain>
    </source>
</reference>
<dbReference type="EMBL" id="JARPOI010000004">
    <property type="protein sequence ID" value="KAJ9183172.1"/>
    <property type="molecule type" value="Genomic_DNA"/>
</dbReference>
<protein>
    <recommendedName>
        <fullName evidence="6">Beta-glucosidase</fullName>
    </recommendedName>
</protein>
<evidence type="ECO:0000256" key="3">
    <source>
        <dbReference type="RuleBase" id="RU003690"/>
    </source>
</evidence>
<keyword evidence="5" id="KW-1185">Reference proteome</keyword>
<dbReference type="InterPro" id="IPR017853">
    <property type="entry name" value="GH"/>
</dbReference>
<keyword evidence="2" id="KW-0378">Hydrolase</keyword>
<evidence type="ECO:0008006" key="6">
    <source>
        <dbReference type="Google" id="ProtNLM"/>
    </source>
</evidence>
<comment type="caution">
    <text evidence="4">The sequence shown here is derived from an EMBL/GenBank/DDBJ whole genome shotgun (WGS) entry which is preliminary data.</text>
</comment>
<evidence type="ECO:0000256" key="1">
    <source>
        <dbReference type="ARBA" id="ARBA00010838"/>
    </source>
</evidence>
<dbReference type="Gene3D" id="3.20.20.80">
    <property type="entry name" value="Glycosidases"/>
    <property type="match status" value="1"/>
</dbReference>
<comment type="similarity">
    <text evidence="1 3">Belongs to the glycosyl hydrolase 1 family.</text>
</comment>
<dbReference type="PANTHER" id="PTHR10353">
    <property type="entry name" value="GLYCOSYL HYDROLASE"/>
    <property type="match status" value="1"/>
</dbReference>
<proteinExistence type="inferred from homology"/>
<gene>
    <name evidence="4" type="ORF">P3X46_007074</name>
</gene>
<sequence length="524" mass="60122">MEVEQWQLLQLVVLGYLVVSIEALNRSSFPADFIFGAGSSAYQCEGAAYMDGKGPSIWDTFAKLHPEKILDHRDGNIAEDFYHHYKEDIALMKQLGLDSFRFSISWSRVLPKGKLSRGVNQQGVDFYNNLIDELISNGIQPFVTLLHYDPPQALEDEYGGFLSPSIVDDYVDYADFCFKEFGDRVKYWVTINEPNLFSSNGYAASTGPPCRCSDYVDENCKVGNSGTEPYVAVHHMLLCHAFAVKLYREKYQEIQKGVIGISVLAEWKVPKYQTSSCLKAASRAMDFQFGWIFNPVTFGDYPRTMRSIVGHRLPRFTKAQSKTLKGSYDFLGVNYYTAYYVEDAAFSSNVNLSYTTDNHVNLTTEKNGIPLGQPTSYEGYYFYPEGIEELVLYIKWKYKNPLVYITENGLLDVRNSSLSIEDSLKDELRISFHHQHLAYLLKAIKDNGANVGGYYLWSFMDDFEWEFGYTVQLGINYVDFNDGLKRYSKNSALWFKKFLQNKDLSIVLKIESNRSFDWLNQELD</sequence>
<organism evidence="4 5">
    <name type="scientific">Hevea brasiliensis</name>
    <name type="common">Para rubber tree</name>
    <name type="synonym">Siphonia brasiliensis</name>
    <dbReference type="NCBI Taxonomy" id="3981"/>
    <lineage>
        <taxon>Eukaryota</taxon>
        <taxon>Viridiplantae</taxon>
        <taxon>Streptophyta</taxon>
        <taxon>Embryophyta</taxon>
        <taxon>Tracheophyta</taxon>
        <taxon>Spermatophyta</taxon>
        <taxon>Magnoliopsida</taxon>
        <taxon>eudicotyledons</taxon>
        <taxon>Gunneridae</taxon>
        <taxon>Pentapetalae</taxon>
        <taxon>rosids</taxon>
        <taxon>fabids</taxon>
        <taxon>Malpighiales</taxon>
        <taxon>Euphorbiaceae</taxon>
        <taxon>Crotonoideae</taxon>
        <taxon>Micrandreae</taxon>
        <taxon>Hevea</taxon>
    </lineage>
</organism>
<dbReference type="PROSITE" id="PS00653">
    <property type="entry name" value="GLYCOSYL_HYDROL_F1_2"/>
    <property type="match status" value="1"/>
</dbReference>
<dbReference type="Proteomes" id="UP001174677">
    <property type="component" value="Chromosome 4"/>
</dbReference>
<dbReference type="InterPro" id="IPR033132">
    <property type="entry name" value="GH_1_N_CS"/>
</dbReference>
<dbReference type="PRINTS" id="PR00131">
    <property type="entry name" value="GLHYDRLASE1"/>
</dbReference>
<accession>A0ABQ9MSA7</accession>
<dbReference type="SUPFAM" id="SSF51445">
    <property type="entry name" value="(Trans)glycosidases"/>
    <property type="match status" value="1"/>
</dbReference>
<dbReference type="PANTHER" id="PTHR10353:SF262">
    <property type="entry name" value="BETA-GLUCOSIDASE"/>
    <property type="match status" value="1"/>
</dbReference>
<evidence type="ECO:0000313" key="5">
    <source>
        <dbReference type="Proteomes" id="UP001174677"/>
    </source>
</evidence>
<evidence type="ECO:0000313" key="4">
    <source>
        <dbReference type="EMBL" id="KAJ9183172.1"/>
    </source>
</evidence>
<dbReference type="Pfam" id="PF00232">
    <property type="entry name" value="Glyco_hydro_1"/>
    <property type="match status" value="1"/>
</dbReference>
<name>A0ABQ9MSA7_HEVBR</name>
<dbReference type="InterPro" id="IPR001360">
    <property type="entry name" value="Glyco_hydro_1"/>
</dbReference>